<comment type="caution">
    <text evidence="10">The sequence shown here is derived from an EMBL/GenBank/DDBJ whole genome shotgun (WGS) entry which is preliminary data.</text>
</comment>
<organism evidence="10 11">
    <name type="scientific">Exophiala dermatitidis</name>
    <name type="common">Black yeast-like fungus</name>
    <name type="synonym">Wangiella dermatitidis</name>
    <dbReference type="NCBI Taxonomy" id="5970"/>
    <lineage>
        <taxon>Eukaryota</taxon>
        <taxon>Fungi</taxon>
        <taxon>Dikarya</taxon>
        <taxon>Ascomycota</taxon>
        <taxon>Pezizomycotina</taxon>
        <taxon>Eurotiomycetes</taxon>
        <taxon>Chaetothyriomycetidae</taxon>
        <taxon>Chaetothyriales</taxon>
        <taxon>Herpotrichiellaceae</taxon>
        <taxon>Exophiala</taxon>
    </lineage>
</organism>
<sequence length="416" mass="46618">MLLKPLSLLSLPAAALSLVILPEAAVFSKPHELHDSSDSYQSPCDILKALPQRPIRHVDADTTRPLPQLDDLGEAAPELRVSGRHFRVSSVEDQMVKITRLSPGSDSHQREQETSDEQPLPVVIWHGLGDSADRAGLKEVAELVNDVHPGTYTYIISVAESPGSADRQASFFGNVTSQIETVCHLLAKDNILRTAPAIDAIGFSQGGQFLRGYVQRCGNWAPKVRSLITFGSQHNGIAEFQKCNGATDWICQGANALLKSNTVWSDFIQSRLVPAQYYRDLNDYENYLKHSNFLADINNERELKNVTYAQNLAELEKFVMIVFRDDQTVIPKDSGWFDEVNMTSNSVTKLRDRPLYKEDWIGLKKLDEKGGLDFVALDGEHMQLVDKDLKRLFDTYFGPAGKRFDGTEEGRWKLEL</sequence>
<dbReference type="GO" id="GO:0008474">
    <property type="term" value="F:palmitoyl-(protein) hydrolase activity"/>
    <property type="evidence" value="ECO:0007669"/>
    <property type="project" value="UniProtKB-EC"/>
</dbReference>
<proteinExistence type="inferred from homology"/>
<evidence type="ECO:0000256" key="2">
    <source>
        <dbReference type="ARBA" id="ARBA00012423"/>
    </source>
</evidence>
<feature type="signal peptide" evidence="9">
    <location>
        <begin position="1"/>
        <end position="17"/>
    </location>
</feature>
<dbReference type="PANTHER" id="PTHR11247:SF8">
    <property type="entry name" value="PALMITOYL-PROTEIN THIOESTERASE 1"/>
    <property type="match status" value="1"/>
</dbReference>
<keyword evidence="7" id="KW-0325">Glycoprotein</keyword>
<evidence type="ECO:0000256" key="4">
    <source>
        <dbReference type="ARBA" id="ARBA00022729"/>
    </source>
</evidence>
<evidence type="ECO:0000256" key="7">
    <source>
        <dbReference type="ARBA" id="ARBA00023180"/>
    </source>
</evidence>
<dbReference type="InterPro" id="IPR002472">
    <property type="entry name" value="Palm_thioest"/>
</dbReference>
<evidence type="ECO:0000313" key="11">
    <source>
        <dbReference type="Proteomes" id="UP001161757"/>
    </source>
</evidence>
<name>A0AAN6F4A4_EXODE</name>
<gene>
    <name evidence="10" type="ORF">HRR80_000125</name>
</gene>
<comment type="similarity">
    <text evidence="1">Belongs to the palmitoyl-protein thioesterase family.</text>
</comment>
<dbReference type="InterPro" id="IPR029058">
    <property type="entry name" value="AB_hydrolase_fold"/>
</dbReference>
<dbReference type="Pfam" id="PF02089">
    <property type="entry name" value="Palm_thioest"/>
    <property type="match status" value="1"/>
</dbReference>
<dbReference type="PRINTS" id="PR00414">
    <property type="entry name" value="PPTHIESTRASE"/>
</dbReference>
<dbReference type="SUPFAM" id="SSF53474">
    <property type="entry name" value="alpha/beta-Hydrolases"/>
    <property type="match status" value="1"/>
</dbReference>
<feature type="chain" id="PRO_5042850896" description="Palmitoyl-protein thioesterase 1" evidence="9">
    <location>
        <begin position="18"/>
        <end position="416"/>
    </location>
</feature>
<dbReference type="Gene3D" id="3.40.50.1820">
    <property type="entry name" value="alpha/beta hydrolase"/>
    <property type="match status" value="1"/>
</dbReference>
<reference evidence="10" key="1">
    <citation type="submission" date="2023-01" db="EMBL/GenBank/DDBJ databases">
        <title>Exophiala dermititidis isolated from Cystic Fibrosis Patient.</title>
        <authorList>
            <person name="Kurbessoian T."/>
            <person name="Crocker A."/>
            <person name="Murante D."/>
            <person name="Hogan D.A."/>
            <person name="Stajich J.E."/>
        </authorList>
    </citation>
    <scope>NUCLEOTIDE SEQUENCE</scope>
    <source>
        <strain evidence="10">Ex8</strain>
    </source>
</reference>
<evidence type="ECO:0000256" key="6">
    <source>
        <dbReference type="ARBA" id="ARBA00023157"/>
    </source>
</evidence>
<dbReference type="EC" id="3.1.2.22" evidence="2"/>
<keyword evidence="4 9" id="KW-0732">Signal</keyword>
<dbReference type="AlphaFoldDB" id="A0AAN6F4A4"/>
<keyword evidence="5" id="KW-0378">Hydrolase</keyword>
<dbReference type="FunFam" id="3.40.50.1820:FF:000107">
    <property type="entry name" value="Palmitoyl-protein thioesterase 1"/>
    <property type="match status" value="1"/>
</dbReference>
<evidence type="ECO:0000313" key="10">
    <source>
        <dbReference type="EMBL" id="KAJ8995350.1"/>
    </source>
</evidence>
<protein>
    <recommendedName>
        <fullName evidence="3">Palmitoyl-protein thioesterase 1</fullName>
        <ecNumber evidence="2">3.1.2.22</ecNumber>
    </recommendedName>
    <alternativeName>
        <fullName evidence="8">Palmitoyl-protein hydrolase 1</fullName>
    </alternativeName>
</protein>
<evidence type="ECO:0000256" key="9">
    <source>
        <dbReference type="SAM" id="SignalP"/>
    </source>
</evidence>
<evidence type="ECO:0000256" key="1">
    <source>
        <dbReference type="ARBA" id="ARBA00010758"/>
    </source>
</evidence>
<keyword evidence="6" id="KW-1015">Disulfide bond</keyword>
<evidence type="ECO:0000256" key="8">
    <source>
        <dbReference type="ARBA" id="ARBA00031934"/>
    </source>
</evidence>
<dbReference type="EMBL" id="JAJGCB010000001">
    <property type="protein sequence ID" value="KAJ8995350.1"/>
    <property type="molecule type" value="Genomic_DNA"/>
</dbReference>
<dbReference type="PANTHER" id="PTHR11247">
    <property type="entry name" value="PALMITOYL-PROTEIN THIOESTERASE/DOLICHYLDIPHOSPHATASE 1"/>
    <property type="match status" value="1"/>
</dbReference>
<evidence type="ECO:0000256" key="5">
    <source>
        <dbReference type="ARBA" id="ARBA00022801"/>
    </source>
</evidence>
<evidence type="ECO:0000256" key="3">
    <source>
        <dbReference type="ARBA" id="ARBA00014212"/>
    </source>
</evidence>
<dbReference type="Proteomes" id="UP001161757">
    <property type="component" value="Unassembled WGS sequence"/>
</dbReference>
<accession>A0AAN6F4A4</accession>